<dbReference type="Pfam" id="PF08808">
    <property type="entry name" value="RES"/>
    <property type="match status" value="1"/>
</dbReference>
<name>A0A5B0VEY9_9GAMM</name>
<evidence type="ECO:0000259" key="1">
    <source>
        <dbReference type="SMART" id="SM00953"/>
    </source>
</evidence>
<evidence type="ECO:0000313" key="2">
    <source>
        <dbReference type="EMBL" id="KAA1173246.1"/>
    </source>
</evidence>
<feature type="domain" description="RES" evidence="1">
    <location>
        <begin position="21"/>
        <end position="144"/>
    </location>
</feature>
<comment type="caution">
    <text evidence="2">The sequence shown here is derived from an EMBL/GenBank/DDBJ whole genome shotgun (WGS) entry which is preliminary data.</text>
</comment>
<dbReference type="Proteomes" id="UP000323161">
    <property type="component" value="Unassembled WGS sequence"/>
</dbReference>
<keyword evidence="3" id="KW-1185">Reference proteome</keyword>
<accession>A0A5B0VEY9</accession>
<dbReference type="SMART" id="SM00953">
    <property type="entry name" value="RES"/>
    <property type="match status" value="1"/>
</dbReference>
<proteinExistence type="predicted"/>
<reference evidence="2 3" key="1">
    <citation type="submission" date="2019-08" db="EMBL/GenBank/DDBJ databases">
        <title>Marinobacter ZYF650 sp. nov., a marine bacterium isolated from seawater of the Mariana trench.</title>
        <authorList>
            <person name="Ahmad W."/>
        </authorList>
    </citation>
    <scope>NUCLEOTIDE SEQUENCE [LARGE SCALE GENOMIC DNA]</scope>
    <source>
        <strain evidence="2 3">ZYF650</strain>
    </source>
</reference>
<dbReference type="InterPro" id="IPR014914">
    <property type="entry name" value="RES_dom"/>
</dbReference>
<sequence length="172" mass="19394">MSDLKLFRICDPQYAETPDQMLSGEGAFRFGGRWNTPGNRVVYLAESLSLAAYELLVHVPDQVIAPYKRIRIEVPEKLIMTLDDSVLPDDWQEPGHPDLVAIGDDWIASEQSLGLSVPSALIPGERNVILLRDHPDFDKVRAGEIEDFRYDARLTGLMKKRLSSIVDDEDND</sequence>
<dbReference type="RefSeq" id="WP_149600543.1">
    <property type="nucleotide sequence ID" value="NZ_VTUU01000005.1"/>
</dbReference>
<evidence type="ECO:0000313" key="3">
    <source>
        <dbReference type="Proteomes" id="UP000323161"/>
    </source>
</evidence>
<dbReference type="AlphaFoldDB" id="A0A5B0VEY9"/>
<dbReference type="EMBL" id="VTUU01000005">
    <property type="protein sequence ID" value="KAA1173246.1"/>
    <property type="molecule type" value="Genomic_DNA"/>
</dbReference>
<organism evidence="2 3">
    <name type="scientific">Marinobacter salinexigens</name>
    <dbReference type="NCBI Taxonomy" id="2919747"/>
    <lineage>
        <taxon>Bacteria</taxon>
        <taxon>Pseudomonadati</taxon>
        <taxon>Pseudomonadota</taxon>
        <taxon>Gammaproteobacteria</taxon>
        <taxon>Pseudomonadales</taxon>
        <taxon>Marinobacteraceae</taxon>
        <taxon>Marinobacter</taxon>
    </lineage>
</organism>
<gene>
    <name evidence="2" type="ORF">FWJ25_12210</name>
</gene>
<protein>
    <submittedName>
        <fullName evidence="2">RES family NAD+ phosphorylase</fullName>
    </submittedName>
</protein>